<accession>A0AAW8DUB3</accession>
<gene>
    <name evidence="2" type="ORF">J2W25_001923</name>
</gene>
<dbReference type="Pfam" id="PF01402">
    <property type="entry name" value="RHH_1"/>
    <property type="match status" value="1"/>
</dbReference>
<evidence type="ECO:0000313" key="3">
    <source>
        <dbReference type="Proteomes" id="UP001244295"/>
    </source>
</evidence>
<organism evidence="2 3">
    <name type="scientific">Variovorax boronicumulans</name>
    <dbReference type="NCBI Taxonomy" id="436515"/>
    <lineage>
        <taxon>Bacteria</taxon>
        <taxon>Pseudomonadati</taxon>
        <taxon>Pseudomonadota</taxon>
        <taxon>Betaproteobacteria</taxon>
        <taxon>Burkholderiales</taxon>
        <taxon>Comamonadaceae</taxon>
        <taxon>Variovorax</taxon>
    </lineage>
</organism>
<proteinExistence type="predicted"/>
<dbReference type="InterPro" id="IPR010985">
    <property type="entry name" value="Ribbon_hlx_hlx"/>
</dbReference>
<dbReference type="SUPFAM" id="SSF47598">
    <property type="entry name" value="Ribbon-helix-helix"/>
    <property type="match status" value="1"/>
</dbReference>
<evidence type="ECO:0000259" key="1">
    <source>
        <dbReference type="Pfam" id="PF01402"/>
    </source>
</evidence>
<feature type="domain" description="Ribbon-helix-helix protein CopG" evidence="1">
    <location>
        <begin position="2"/>
        <end position="39"/>
    </location>
</feature>
<sequence length="127" mass="14410">MSIKIDEDIKARVKRLAESRQRTSHWLKREAITQYVDREEKREAFRQGALKAWEEYRATGLSESLAWTSGRRVPDVELAQAVREISLRGASQGTSACTNPPVAGCLPYCLPRLGNHLIKSADERSER</sequence>
<reference evidence="2" key="1">
    <citation type="submission" date="2023-07" db="EMBL/GenBank/DDBJ databases">
        <title>Sorghum-associated microbial communities from plants grown in Nebraska, USA.</title>
        <authorList>
            <person name="Schachtman D."/>
        </authorList>
    </citation>
    <scope>NUCLEOTIDE SEQUENCE</scope>
    <source>
        <strain evidence="2">DS2795</strain>
    </source>
</reference>
<dbReference type="RefSeq" id="WP_307636460.1">
    <property type="nucleotide sequence ID" value="NZ_JAUSRR010000003.1"/>
</dbReference>
<dbReference type="CDD" id="cd22233">
    <property type="entry name" value="RHH_CopAso-like"/>
    <property type="match status" value="1"/>
</dbReference>
<dbReference type="InterPro" id="IPR002145">
    <property type="entry name" value="CopG"/>
</dbReference>
<name>A0AAW8DUB3_9BURK</name>
<dbReference type="Gene3D" id="1.10.1220.10">
    <property type="entry name" value="Met repressor-like"/>
    <property type="match status" value="1"/>
</dbReference>
<dbReference type="EMBL" id="JAUSRR010000003">
    <property type="protein sequence ID" value="MDP9922902.1"/>
    <property type="molecule type" value="Genomic_DNA"/>
</dbReference>
<protein>
    <submittedName>
        <fullName evidence="2">Transcriptional regulator</fullName>
    </submittedName>
</protein>
<dbReference type="InterPro" id="IPR013321">
    <property type="entry name" value="Arc_rbn_hlx_hlx"/>
</dbReference>
<dbReference type="AlphaFoldDB" id="A0AAW8DUB3"/>
<dbReference type="Proteomes" id="UP001244295">
    <property type="component" value="Unassembled WGS sequence"/>
</dbReference>
<dbReference type="GO" id="GO:0006355">
    <property type="term" value="P:regulation of DNA-templated transcription"/>
    <property type="evidence" value="ECO:0007669"/>
    <property type="project" value="InterPro"/>
</dbReference>
<comment type="caution">
    <text evidence="2">The sequence shown here is derived from an EMBL/GenBank/DDBJ whole genome shotgun (WGS) entry which is preliminary data.</text>
</comment>
<evidence type="ECO:0000313" key="2">
    <source>
        <dbReference type="EMBL" id="MDP9922902.1"/>
    </source>
</evidence>